<dbReference type="EMBL" id="HBUE01081677">
    <property type="protein sequence ID" value="CAG6477759.1"/>
    <property type="molecule type" value="Transcribed_RNA"/>
</dbReference>
<proteinExistence type="predicted"/>
<sequence length="110" mass="12580">MVWFQEICINFFCCCCWNFLYGFFSRDDFGPLGRRLSLNVLTLLIDGPKLVPGMISDQVFRVVPMKFLCSPLTCITSDAQVGFSASSENLVDTDIYDRPTNFFPRILWSA</sequence>
<evidence type="ECO:0000313" key="1">
    <source>
        <dbReference type="EMBL" id="CAG6477759.1"/>
    </source>
</evidence>
<protein>
    <submittedName>
        <fullName evidence="1">(northern house mosquito) hypothetical protein</fullName>
    </submittedName>
</protein>
<accession>A0A8D8BL19</accession>
<dbReference type="AlphaFoldDB" id="A0A8D8BL19"/>
<dbReference type="EMBL" id="HBUE01081670">
    <property type="protein sequence ID" value="CAG6477750.1"/>
    <property type="molecule type" value="Transcribed_RNA"/>
</dbReference>
<name>A0A8D8BL19_CULPI</name>
<reference evidence="1" key="1">
    <citation type="submission" date="2021-05" db="EMBL/GenBank/DDBJ databases">
        <authorList>
            <person name="Alioto T."/>
            <person name="Alioto T."/>
            <person name="Gomez Garrido J."/>
        </authorList>
    </citation>
    <scope>NUCLEOTIDE SEQUENCE</scope>
</reference>
<organism evidence="1">
    <name type="scientific">Culex pipiens</name>
    <name type="common">House mosquito</name>
    <dbReference type="NCBI Taxonomy" id="7175"/>
    <lineage>
        <taxon>Eukaryota</taxon>
        <taxon>Metazoa</taxon>
        <taxon>Ecdysozoa</taxon>
        <taxon>Arthropoda</taxon>
        <taxon>Hexapoda</taxon>
        <taxon>Insecta</taxon>
        <taxon>Pterygota</taxon>
        <taxon>Neoptera</taxon>
        <taxon>Endopterygota</taxon>
        <taxon>Diptera</taxon>
        <taxon>Nematocera</taxon>
        <taxon>Culicoidea</taxon>
        <taxon>Culicidae</taxon>
        <taxon>Culicinae</taxon>
        <taxon>Culicini</taxon>
        <taxon>Culex</taxon>
        <taxon>Culex</taxon>
    </lineage>
</organism>